<feature type="transmembrane region" description="Helical" evidence="1">
    <location>
        <begin position="65"/>
        <end position="85"/>
    </location>
</feature>
<dbReference type="EMBL" id="BAAAPF010000010">
    <property type="protein sequence ID" value="GAA2110676.1"/>
    <property type="molecule type" value="Genomic_DNA"/>
</dbReference>
<accession>A0ABN2XG69</accession>
<gene>
    <name evidence="2" type="ORF">GCM10009802_07950</name>
</gene>
<keyword evidence="1" id="KW-1133">Transmembrane helix</keyword>
<keyword evidence="1" id="KW-0472">Membrane</keyword>
<name>A0ABN2XG69_9ACTN</name>
<evidence type="ECO:0000256" key="1">
    <source>
        <dbReference type="SAM" id="Phobius"/>
    </source>
</evidence>
<dbReference type="RefSeq" id="WP_344287900.1">
    <property type="nucleotide sequence ID" value="NZ_BAAAPF010000010.1"/>
</dbReference>
<comment type="caution">
    <text evidence="2">The sequence shown here is derived from an EMBL/GenBank/DDBJ whole genome shotgun (WGS) entry which is preliminary data.</text>
</comment>
<evidence type="ECO:0000313" key="2">
    <source>
        <dbReference type="EMBL" id="GAA2110676.1"/>
    </source>
</evidence>
<feature type="transmembrane region" description="Helical" evidence="1">
    <location>
        <begin position="32"/>
        <end position="53"/>
    </location>
</feature>
<reference evidence="2 3" key="1">
    <citation type="journal article" date="2019" name="Int. J. Syst. Evol. Microbiol.">
        <title>The Global Catalogue of Microorganisms (GCM) 10K type strain sequencing project: providing services to taxonomists for standard genome sequencing and annotation.</title>
        <authorList>
            <consortium name="The Broad Institute Genomics Platform"/>
            <consortium name="The Broad Institute Genome Sequencing Center for Infectious Disease"/>
            <person name="Wu L."/>
            <person name="Ma J."/>
        </authorList>
    </citation>
    <scope>NUCLEOTIDE SEQUENCE [LARGE SCALE GENOMIC DNA]</scope>
    <source>
        <strain evidence="2 3">JCM 15481</strain>
    </source>
</reference>
<sequence>MSRVHVAASAALAAALLGALLAHQLGGNLDSTGFCALVAYAAATAVAARNWKLNPLRIVRATSKGVFVVAVLAVLVLLATGRSVLHVAGVA</sequence>
<evidence type="ECO:0000313" key="3">
    <source>
        <dbReference type="Proteomes" id="UP001500443"/>
    </source>
</evidence>
<proteinExistence type="predicted"/>
<organism evidence="2 3">
    <name type="scientific">Streptomyces synnematoformans</name>
    <dbReference type="NCBI Taxonomy" id="415721"/>
    <lineage>
        <taxon>Bacteria</taxon>
        <taxon>Bacillati</taxon>
        <taxon>Actinomycetota</taxon>
        <taxon>Actinomycetes</taxon>
        <taxon>Kitasatosporales</taxon>
        <taxon>Streptomycetaceae</taxon>
        <taxon>Streptomyces</taxon>
    </lineage>
</organism>
<keyword evidence="1" id="KW-0812">Transmembrane</keyword>
<keyword evidence="3" id="KW-1185">Reference proteome</keyword>
<protein>
    <submittedName>
        <fullName evidence="2">Uncharacterized protein</fullName>
    </submittedName>
</protein>
<dbReference type="Proteomes" id="UP001500443">
    <property type="component" value="Unassembled WGS sequence"/>
</dbReference>